<dbReference type="RefSeq" id="WP_149126187.1">
    <property type="nucleotide sequence ID" value="NZ_CP043404.1"/>
</dbReference>
<feature type="active site" description="Acyl-thioester intermediate" evidence="6">
    <location>
        <position position="87"/>
    </location>
</feature>
<dbReference type="NCBIfam" id="TIGR01930">
    <property type="entry name" value="AcCoA-C-Actrans"/>
    <property type="match status" value="1"/>
</dbReference>
<dbReference type="Gene3D" id="3.40.47.10">
    <property type="match status" value="2"/>
</dbReference>
<evidence type="ECO:0000256" key="7">
    <source>
        <dbReference type="RuleBase" id="RU003557"/>
    </source>
</evidence>
<dbReference type="SUPFAM" id="SSF53901">
    <property type="entry name" value="Thiolase-like"/>
    <property type="match status" value="2"/>
</dbReference>
<dbReference type="InterPro" id="IPR020615">
    <property type="entry name" value="Thiolase_acyl_enz_int_AS"/>
</dbReference>
<evidence type="ECO:0000256" key="1">
    <source>
        <dbReference type="ARBA" id="ARBA00010982"/>
    </source>
</evidence>
<dbReference type="GO" id="GO:0003985">
    <property type="term" value="F:acetyl-CoA C-acetyltransferase activity"/>
    <property type="evidence" value="ECO:0007669"/>
    <property type="project" value="UniProtKB-EC"/>
</dbReference>
<dbReference type="InterPro" id="IPR020616">
    <property type="entry name" value="Thiolase_N"/>
</dbReference>
<evidence type="ECO:0000313" key="11">
    <source>
        <dbReference type="Proteomes" id="UP000325032"/>
    </source>
</evidence>
<evidence type="ECO:0000256" key="6">
    <source>
        <dbReference type="PIRSR" id="PIRSR000429-1"/>
    </source>
</evidence>
<dbReference type="InterPro" id="IPR020613">
    <property type="entry name" value="Thiolase_CS"/>
</dbReference>
<dbReference type="PANTHER" id="PTHR18919:SF107">
    <property type="entry name" value="ACETYL-COA ACETYLTRANSFERASE, CYTOSOLIC"/>
    <property type="match status" value="1"/>
</dbReference>
<evidence type="ECO:0000313" key="10">
    <source>
        <dbReference type="EMBL" id="QEK63677.1"/>
    </source>
</evidence>
<dbReference type="PROSITE" id="PS00737">
    <property type="entry name" value="THIOLASE_2"/>
    <property type="match status" value="1"/>
</dbReference>
<dbReference type="InterPro" id="IPR020610">
    <property type="entry name" value="Thiolase_AS"/>
</dbReference>
<dbReference type="InterPro" id="IPR020617">
    <property type="entry name" value="Thiolase_C"/>
</dbReference>
<evidence type="ECO:0000256" key="5">
    <source>
        <dbReference type="ARBA" id="ARBA00030755"/>
    </source>
</evidence>
<dbReference type="CDD" id="cd00751">
    <property type="entry name" value="thiolase"/>
    <property type="match status" value="1"/>
</dbReference>
<dbReference type="PANTHER" id="PTHR18919">
    <property type="entry name" value="ACETYL-COA C-ACYLTRANSFERASE"/>
    <property type="match status" value="1"/>
</dbReference>
<dbReference type="PROSITE" id="PS00098">
    <property type="entry name" value="THIOLASE_1"/>
    <property type="match status" value="1"/>
</dbReference>
<feature type="domain" description="Thiolase C-terminal" evidence="9">
    <location>
        <begin position="269"/>
        <end position="389"/>
    </location>
</feature>
<keyword evidence="4 7" id="KW-0012">Acyltransferase</keyword>
<dbReference type="NCBIfam" id="NF006086">
    <property type="entry name" value="PRK08235.1"/>
    <property type="match status" value="1"/>
</dbReference>
<keyword evidence="11" id="KW-1185">Reference proteome</keyword>
<feature type="active site" description="Proton acceptor" evidence="6">
    <location>
        <position position="347"/>
    </location>
</feature>
<dbReference type="AlphaFoldDB" id="A0A5C0WIM4"/>
<dbReference type="Pfam" id="PF00108">
    <property type="entry name" value="Thiolase_N"/>
    <property type="match status" value="1"/>
</dbReference>
<dbReference type="InterPro" id="IPR002155">
    <property type="entry name" value="Thiolase"/>
</dbReference>
<keyword evidence="3 7" id="KW-0808">Transferase</keyword>
<evidence type="ECO:0000256" key="2">
    <source>
        <dbReference type="ARBA" id="ARBA00012705"/>
    </source>
</evidence>
<dbReference type="GeneID" id="61768693"/>
<dbReference type="PROSITE" id="PS00099">
    <property type="entry name" value="THIOLASE_3"/>
    <property type="match status" value="1"/>
</dbReference>
<feature type="active site" description="Proton acceptor" evidence="6">
    <location>
        <position position="377"/>
    </location>
</feature>
<gene>
    <name evidence="10" type="primary">mmgA</name>
    <name evidence="10" type="ORF">FX981_01918</name>
</gene>
<comment type="similarity">
    <text evidence="1 7">Belongs to the thiolase-like superfamily. Thiolase family.</text>
</comment>
<dbReference type="PIRSF" id="PIRSF000429">
    <property type="entry name" value="Ac-CoA_Ac_transf"/>
    <property type="match status" value="1"/>
</dbReference>
<dbReference type="Pfam" id="PF02803">
    <property type="entry name" value="Thiolase_C"/>
    <property type="match status" value="1"/>
</dbReference>
<organism evidence="10 11">
    <name type="scientific">Bacillus safensis</name>
    <dbReference type="NCBI Taxonomy" id="561879"/>
    <lineage>
        <taxon>Bacteria</taxon>
        <taxon>Bacillati</taxon>
        <taxon>Bacillota</taxon>
        <taxon>Bacilli</taxon>
        <taxon>Bacillales</taxon>
        <taxon>Bacillaceae</taxon>
        <taxon>Bacillus</taxon>
    </lineage>
</organism>
<dbReference type="EC" id="2.3.1.9" evidence="2"/>
<proteinExistence type="inferred from homology"/>
<accession>A0A5C0WIM4</accession>
<name>A0A5C0WIM4_BACIA</name>
<sequence>MSTTVIVSGARTPFGKLGGALSGLTAAELGGIAIKAALERVSGSHEIDEVIMGCVLQGGQGQIPSRQAARYADLPWSVPTQTINKVCASGMRSVTAADQIIRAGDAEVIAAGGMESMSHAPYLLKKARWGYKMGDGAVQDAMILDGLTCSFTGVHMGEYGSMAAMELGITREEQDLWALRSHERAIEAQKNGFFQHEITPVTVKIKTGERLITEDESPRRDTSYERLSKLMPVFDQKGTITAGNAPGVNDGASALLLMKDTYAARHDVKPMAVVLGHAQVAVEAKDFPKTPAFAIEKLLKKTGKRLEDIDLFEINEAFSAVALACEKITGIDRRKMNINGGAVALGHPIGASGTRVILTLIHALRQRGGGLGIAAICSGGGQGDAIMIKVDEKGGVY</sequence>
<evidence type="ECO:0000259" key="8">
    <source>
        <dbReference type="Pfam" id="PF00108"/>
    </source>
</evidence>
<reference evidence="10 11" key="1">
    <citation type="journal article" date="2018" name="Plant Biotechnol. Rep.">
        <title>Diversity and antifungal activity of endophytic bacteria associated with Panax ginseng seedlings.</title>
        <authorList>
            <person name="Park J.M."/>
            <person name="Hong C.E."/>
            <person name="Jo S.H."/>
        </authorList>
    </citation>
    <scope>NUCLEOTIDE SEQUENCE [LARGE SCALE GENOMIC DNA]</scope>
    <source>
        <strain evidence="10 11">PgKB20</strain>
    </source>
</reference>
<evidence type="ECO:0000256" key="4">
    <source>
        <dbReference type="ARBA" id="ARBA00023315"/>
    </source>
</evidence>
<protein>
    <recommendedName>
        <fullName evidence="2">acetyl-CoA C-acetyltransferase</fullName>
        <ecNumber evidence="2">2.3.1.9</ecNumber>
    </recommendedName>
    <alternativeName>
        <fullName evidence="5">Acetoacetyl-CoA thiolase</fullName>
    </alternativeName>
</protein>
<dbReference type="EMBL" id="CP043404">
    <property type="protein sequence ID" value="QEK63677.1"/>
    <property type="molecule type" value="Genomic_DNA"/>
</dbReference>
<dbReference type="FunFam" id="3.40.47.10:FF:000010">
    <property type="entry name" value="Acetyl-CoA acetyltransferase (Thiolase)"/>
    <property type="match status" value="1"/>
</dbReference>
<feature type="domain" description="Thiolase N-terminal" evidence="8">
    <location>
        <begin position="5"/>
        <end position="259"/>
    </location>
</feature>
<dbReference type="Proteomes" id="UP000325032">
    <property type="component" value="Chromosome"/>
</dbReference>
<evidence type="ECO:0000256" key="3">
    <source>
        <dbReference type="ARBA" id="ARBA00022679"/>
    </source>
</evidence>
<dbReference type="InterPro" id="IPR016039">
    <property type="entry name" value="Thiolase-like"/>
</dbReference>
<evidence type="ECO:0000259" key="9">
    <source>
        <dbReference type="Pfam" id="PF02803"/>
    </source>
</evidence>